<evidence type="ECO:0000313" key="1">
    <source>
        <dbReference type="EMBL" id="KAE7996781.1"/>
    </source>
</evidence>
<protein>
    <recommendedName>
        <fullName evidence="3">Protein RDM1</fullName>
    </recommendedName>
</protein>
<dbReference type="Proteomes" id="UP000327013">
    <property type="component" value="Chromosome 1"/>
</dbReference>
<dbReference type="GO" id="GO:0000419">
    <property type="term" value="C:RNA polymerase V complex"/>
    <property type="evidence" value="ECO:0007669"/>
    <property type="project" value="TreeGrafter"/>
</dbReference>
<dbReference type="GO" id="GO:0080188">
    <property type="term" value="P:gene silencing by siRNA-directed DNA methylation"/>
    <property type="evidence" value="ECO:0007669"/>
    <property type="project" value="InterPro"/>
</dbReference>
<dbReference type="PANTHER" id="PTHR36366:SF3">
    <property type="entry name" value="PROTEIN RDM1"/>
    <property type="match status" value="1"/>
</dbReference>
<accession>A0A5N6QE74</accession>
<evidence type="ECO:0008006" key="3">
    <source>
        <dbReference type="Google" id="ProtNLM"/>
    </source>
</evidence>
<dbReference type="EMBL" id="CM017321">
    <property type="protein sequence ID" value="KAE7996781.1"/>
    <property type="molecule type" value="Genomic_DNA"/>
</dbReference>
<dbReference type="AlphaFoldDB" id="A0A5N6QE74"/>
<evidence type="ECO:0000313" key="2">
    <source>
        <dbReference type="Proteomes" id="UP000327013"/>
    </source>
</evidence>
<dbReference type="Pfam" id="PF09187">
    <property type="entry name" value="RdDM_RDM1"/>
    <property type="match status" value="1"/>
</dbReference>
<proteinExistence type="predicted"/>
<gene>
    <name evidence="1" type="ORF">FH972_001472</name>
</gene>
<reference evidence="1 2" key="1">
    <citation type="submission" date="2019-06" db="EMBL/GenBank/DDBJ databases">
        <title>A chromosomal-level reference genome of Carpinus fangiana (Coryloideae, Betulaceae).</title>
        <authorList>
            <person name="Yang X."/>
            <person name="Wang Z."/>
            <person name="Zhang L."/>
            <person name="Hao G."/>
            <person name="Liu J."/>
            <person name="Yang Y."/>
        </authorList>
    </citation>
    <scope>NUCLEOTIDE SEQUENCE [LARGE SCALE GENOMIC DNA]</scope>
    <source>
        <strain evidence="1">Cfa_2016G</strain>
        <tissue evidence="1">Leaf</tissue>
    </source>
</reference>
<dbReference type="OrthoDB" id="1906229at2759"/>
<dbReference type="InterPro" id="IPR015270">
    <property type="entry name" value="RDM1_plant"/>
</dbReference>
<name>A0A5N6QE74_9ROSI</name>
<sequence>MLRRHSPLFDKHLLVSDLDTKSDSSNNCVYEAETPKQNKRGCQKRKTNKKETFVVEESSRNVKALKEDPDSSLVEQAKRYQENMKQIPIPTTRGSWSDIDDDDDDLFITWEGLVKSMKQLYGQPLHYLTHVLVKQWDRSRIGADEEDKPVDNIIHRNKAEGIVWDVEEVHRRCTSHLHLAKLWLQDPDYHAFVDDDVIPPS</sequence>
<dbReference type="InterPro" id="IPR036319">
    <property type="entry name" value="RDM1_sf"/>
</dbReference>
<dbReference type="PANTHER" id="PTHR36366">
    <property type="entry name" value="PROTEIN RDM1"/>
    <property type="match status" value="1"/>
</dbReference>
<keyword evidence="2" id="KW-1185">Reference proteome</keyword>
<dbReference type="Gene3D" id="1.20.120.690">
    <property type="entry name" value="RDM1 protein domain"/>
    <property type="match status" value="1"/>
</dbReference>
<dbReference type="SUPFAM" id="SSF109920">
    <property type="entry name" value="Hypothetical protein At3g22680"/>
    <property type="match status" value="1"/>
</dbReference>
<organism evidence="1 2">
    <name type="scientific">Carpinus fangiana</name>
    <dbReference type="NCBI Taxonomy" id="176857"/>
    <lineage>
        <taxon>Eukaryota</taxon>
        <taxon>Viridiplantae</taxon>
        <taxon>Streptophyta</taxon>
        <taxon>Embryophyta</taxon>
        <taxon>Tracheophyta</taxon>
        <taxon>Spermatophyta</taxon>
        <taxon>Magnoliopsida</taxon>
        <taxon>eudicotyledons</taxon>
        <taxon>Gunneridae</taxon>
        <taxon>Pentapetalae</taxon>
        <taxon>rosids</taxon>
        <taxon>fabids</taxon>
        <taxon>Fagales</taxon>
        <taxon>Betulaceae</taxon>
        <taxon>Carpinus</taxon>
    </lineage>
</organism>